<organism evidence="3 4">
    <name type="scientific">Oleiharenicola lentus</name>
    <dbReference type="NCBI Taxonomy" id="2508720"/>
    <lineage>
        <taxon>Bacteria</taxon>
        <taxon>Pseudomonadati</taxon>
        <taxon>Verrucomicrobiota</taxon>
        <taxon>Opitutia</taxon>
        <taxon>Opitutales</taxon>
        <taxon>Opitutaceae</taxon>
        <taxon>Oleiharenicola</taxon>
    </lineage>
</organism>
<name>A0A4Q1C692_9BACT</name>
<dbReference type="EMBL" id="SDHX01000001">
    <property type="protein sequence ID" value="RXK54397.1"/>
    <property type="molecule type" value="Genomic_DNA"/>
</dbReference>
<dbReference type="OrthoDB" id="7348799at2"/>
<dbReference type="SUPFAM" id="SSF48317">
    <property type="entry name" value="Acid phosphatase/Vanadium-dependent haloperoxidase"/>
    <property type="match status" value="1"/>
</dbReference>
<protein>
    <submittedName>
        <fullName evidence="3">Phosphatase PAP2 family protein</fullName>
    </submittedName>
</protein>
<evidence type="ECO:0000259" key="2">
    <source>
        <dbReference type="Pfam" id="PF01569"/>
    </source>
</evidence>
<feature type="transmembrane region" description="Helical" evidence="1">
    <location>
        <begin position="130"/>
        <end position="147"/>
    </location>
</feature>
<keyword evidence="4" id="KW-1185">Reference proteome</keyword>
<dbReference type="Gene3D" id="1.20.144.10">
    <property type="entry name" value="Phosphatidic acid phosphatase type 2/haloperoxidase"/>
    <property type="match status" value="1"/>
</dbReference>
<feature type="domain" description="Phosphatidic acid phosphatase type 2/haloperoxidase" evidence="2">
    <location>
        <begin position="130"/>
        <end position="255"/>
    </location>
</feature>
<comment type="caution">
    <text evidence="3">The sequence shown here is derived from an EMBL/GenBank/DDBJ whole genome shotgun (WGS) entry which is preliminary data.</text>
</comment>
<reference evidence="3 4" key="1">
    <citation type="submission" date="2019-01" db="EMBL/GenBank/DDBJ databases">
        <title>Lacunisphaera sp. strain TWA-58.</title>
        <authorList>
            <person name="Chen W.-M."/>
        </authorList>
    </citation>
    <scope>NUCLEOTIDE SEQUENCE [LARGE SCALE GENOMIC DNA]</scope>
    <source>
        <strain evidence="3 4">TWA-58</strain>
    </source>
</reference>
<dbReference type="InterPro" id="IPR000326">
    <property type="entry name" value="PAP2/HPO"/>
</dbReference>
<dbReference type="Pfam" id="PF01569">
    <property type="entry name" value="PAP2"/>
    <property type="match status" value="1"/>
</dbReference>
<dbReference type="CDD" id="cd03396">
    <property type="entry name" value="PAP2_like_6"/>
    <property type="match status" value="1"/>
</dbReference>
<evidence type="ECO:0000313" key="3">
    <source>
        <dbReference type="EMBL" id="RXK54397.1"/>
    </source>
</evidence>
<keyword evidence="1" id="KW-0472">Membrane</keyword>
<feature type="transmembrane region" description="Helical" evidence="1">
    <location>
        <begin position="97"/>
        <end position="118"/>
    </location>
</feature>
<accession>A0A4Q1C692</accession>
<dbReference type="InterPro" id="IPR036938">
    <property type="entry name" value="PAP2/HPO_sf"/>
</dbReference>
<gene>
    <name evidence="3" type="ORF">ESB00_00420</name>
</gene>
<evidence type="ECO:0000256" key="1">
    <source>
        <dbReference type="SAM" id="Phobius"/>
    </source>
</evidence>
<sequence length="282" mass="31034">MPAGRERVSSRMQSLPTKPLRGFSKTVRNANMPAPMLNLERSLGWSIGLLAAVFALFEITPLDLWVQDRLFDFQREAWLIDGREPAGRVLFYTGPKAAIIAFGALLLVSLVLPASWRTRLPVAFRSRRRGWALFLTLGLVPAAIGWSKSATNVFCPSEIRRYGGDVPYVRVLESYPVGDRPQRRGRCFPGGHASGGFALLALAGLAHDRRGQWLGIGIGLTVGSLMGFYQMAKGAHYLSHTLITALVAWIGFLLLQKAVGVVSRPNDADGFPFMDSRNTQPR</sequence>
<dbReference type="AlphaFoldDB" id="A0A4Q1C692"/>
<feature type="transmembrane region" description="Helical" evidence="1">
    <location>
        <begin position="42"/>
        <end position="62"/>
    </location>
</feature>
<keyword evidence="1" id="KW-0812">Transmembrane</keyword>
<dbReference type="Proteomes" id="UP000290218">
    <property type="component" value="Unassembled WGS sequence"/>
</dbReference>
<feature type="transmembrane region" description="Helical" evidence="1">
    <location>
        <begin position="188"/>
        <end position="206"/>
    </location>
</feature>
<feature type="transmembrane region" description="Helical" evidence="1">
    <location>
        <begin position="237"/>
        <end position="255"/>
    </location>
</feature>
<evidence type="ECO:0000313" key="4">
    <source>
        <dbReference type="Proteomes" id="UP000290218"/>
    </source>
</evidence>
<feature type="transmembrane region" description="Helical" evidence="1">
    <location>
        <begin position="213"/>
        <end position="231"/>
    </location>
</feature>
<keyword evidence="1" id="KW-1133">Transmembrane helix</keyword>
<proteinExistence type="predicted"/>